<proteinExistence type="predicted"/>
<dbReference type="InterPro" id="IPR000863">
    <property type="entry name" value="Sulfotransferase_dom"/>
</dbReference>
<dbReference type="STRING" id="658219.SAMN05216212_1906"/>
<keyword evidence="3" id="KW-1185">Reference proteome</keyword>
<accession>A0A1G9A9N0</accession>
<dbReference type="Pfam" id="PF00685">
    <property type="entry name" value="Sulfotransfer_1"/>
    <property type="match status" value="1"/>
</dbReference>
<reference evidence="3" key="1">
    <citation type="submission" date="2016-10" db="EMBL/GenBank/DDBJ databases">
        <authorList>
            <person name="Varghese N."/>
            <person name="Submissions S."/>
        </authorList>
    </citation>
    <scope>NUCLEOTIDE SEQUENCE [LARGE SCALE GENOMIC DNA]</scope>
    <source>
        <strain evidence="3">CGMCC 1.10658</strain>
    </source>
</reference>
<name>A0A1G9A9N0_9GAMM</name>
<protein>
    <submittedName>
        <fullName evidence="2">Sulfotransferase domain-containing protein</fullName>
    </submittedName>
</protein>
<dbReference type="AlphaFoldDB" id="A0A1G9A9N0"/>
<evidence type="ECO:0000313" key="2">
    <source>
        <dbReference type="EMBL" id="SDK24008.1"/>
    </source>
</evidence>
<sequence>MIAPSCVASFMKQIILHVGLEKTGTTYLQDVFSSNASELSAAGILYPITGLEDNQHYWLAKALGFNFEAENFNRNLIKGLKRQLNTEIEESRHRKILISSEHFDFNVTPERCKSLREYFSDYDVKVILFFRNQVDYAQSLYIEHIKWGGEATFKEFLDSNKKFDFFSKFKLWQSAGFDVEVVDYDSSRRDILTAFLQVAGIELPVNNLCRPELRKNVSPSIDFVELIRQLNIGCDKRKRRSQYVALTNQLVKKSKKLEKVFVKRPWRYPVGSQGIVEAWESENYKLCGELGLDPSAFLGGPLIDRFVSLEKYEPPNLNAFLLSGLSTRFLSSLKKNSRWRPW</sequence>
<evidence type="ECO:0000313" key="3">
    <source>
        <dbReference type="Proteomes" id="UP000199305"/>
    </source>
</evidence>
<dbReference type="InterPro" id="IPR027417">
    <property type="entry name" value="P-loop_NTPase"/>
</dbReference>
<keyword evidence="2" id="KW-0808">Transferase</keyword>
<dbReference type="GO" id="GO:0008146">
    <property type="term" value="F:sulfotransferase activity"/>
    <property type="evidence" value="ECO:0007669"/>
    <property type="project" value="InterPro"/>
</dbReference>
<dbReference type="SUPFAM" id="SSF52540">
    <property type="entry name" value="P-loop containing nucleoside triphosphate hydrolases"/>
    <property type="match status" value="1"/>
</dbReference>
<organism evidence="2 3">
    <name type="scientific">Microbulbifer yueqingensis</name>
    <dbReference type="NCBI Taxonomy" id="658219"/>
    <lineage>
        <taxon>Bacteria</taxon>
        <taxon>Pseudomonadati</taxon>
        <taxon>Pseudomonadota</taxon>
        <taxon>Gammaproteobacteria</taxon>
        <taxon>Cellvibrionales</taxon>
        <taxon>Microbulbiferaceae</taxon>
        <taxon>Microbulbifer</taxon>
    </lineage>
</organism>
<dbReference type="EMBL" id="FNFH01000003">
    <property type="protein sequence ID" value="SDK24008.1"/>
    <property type="molecule type" value="Genomic_DNA"/>
</dbReference>
<evidence type="ECO:0000259" key="1">
    <source>
        <dbReference type="Pfam" id="PF00685"/>
    </source>
</evidence>
<dbReference type="Proteomes" id="UP000199305">
    <property type="component" value="Unassembled WGS sequence"/>
</dbReference>
<feature type="domain" description="Sulfotransferase" evidence="1">
    <location>
        <begin position="15"/>
        <end position="158"/>
    </location>
</feature>
<gene>
    <name evidence="2" type="ORF">SAMN05216212_1906</name>
</gene>
<dbReference type="Gene3D" id="3.40.50.300">
    <property type="entry name" value="P-loop containing nucleotide triphosphate hydrolases"/>
    <property type="match status" value="1"/>
</dbReference>